<dbReference type="AlphaFoldDB" id="A0AAX6G235"/>
<keyword evidence="2" id="KW-0808">Transferase</keyword>
<sequence length="87" mass="10040">MGRRGFRARVRRGSSPRRHRGSTCGDGSWELGGVSQQGRWLRLSGRPTRLASGQSREGAVSRRRVLRWPLGRCARGRQGRWERRRRS</sequence>
<evidence type="ECO:0000313" key="2">
    <source>
        <dbReference type="EMBL" id="KAJ6822794.1"/>
    </source>
</evidence>
<evidence type="ECO:0000313" key="3">
    <source>
        <dbReference type="Proteomes" id="UP001140949"/>
    </source>
</evidence>
<keyword evidence="3" id="KW-1185">Reference proteome</keyword>
<organism evidence="2 3">
    <name type="scientific">Iris pallida</name>
    <name type="common">Sweet iris</name>
    <dbReference type="NCBI Taxonomy" id="29817"/>
    <lineage>
        <taxon>Eukaryota</taxon>
        <taxon>Viridiplantae</taxon>
        <taxon>Streptophyta</taxon>
        <taxon>Embryophyta</taxon>
        <taxon>Tracheophyta</taxon>
        <taxon>Spermatophyta</taxon>
        <taxon>Magnoliopsida</taxon>
        <taxon>Liliopsida</taxon>
        <taxon>Asparagales</taxon>
        <taxon>Iridaceae</taxon>
        <taxon>Iridoideae</taxon>
        <taxon>Irideae</taxon>
        <taxon>Iris</taxon>
    </lineage>
</organism>
<comment type="caution">
    <text evidence="2">The sequence shown here is derived from an EMBL/GenBank/DDBJ whole genome shotgun (WGS) entry which is preliminary data.</text>
</comment>
<keyword evidence="2" id="KW-0675">Receptor</keyword>
<dbReference type="Proteomes" id="UP001140949">
    <property type="component" value="Unassembled WGS sequence"/>
</dbReference>
<protein>
    <submittedName>
        <fullName evidence="2">Proline-rich receptor-like protein kinase PERK9</fullName>
    </submittedName>
</protein>
<evidence type="ECO:0000256" key="1">
    <source>
        <dbReference type="SAM" id="MobiDB-lite"/>
    </source>
</evidence>
<reference evidence="2" key="1">
    <citation type="journal article" date="2023" name="GigaByte">
        <title>Genome assembly of the bearded iris, Iris pallida Lam.</title>
        <authorList>
            <person name="Bruccoleri R.E."/>
            <person name="Oakeley E.J."/>
            <person name="Faust A.M.E."/>
            <person name="Altorfer M."/>
            <person name="Dessus-Babus S."/>
            <person name="Burckhardt D."/>
            <person name="Oertli M."/>
            <person name="Naumann U."/>
            <person name="Petersen F."/>
            <person name="Wong J."/>
        </authorList>
    </citation>
    <scope>NUCLEOTIDE SEQUENCE</scope>
    <source>
        <strain evidence="2">GSM-AAB239-AS_SAM_17_03QT</strain>
    </source>
</reference>
<proteinExistence type="predicted"/>
<dbReference type="EMBL" id="JANAVB010023995">
    <property type="protein sequence ID" value="KAJ6822794.1"/>
    <property type="molecule type" value="Genomic_DNA"/>
</dbReference>
<keyword evidence="2" id="KW-0418">Kinase</keyword>
<name>A0AAX6G235_IRIPA</name>
<reference evidence="2" key="2">
    <citation type="submission" date="2023-04" db="EMBL/GenBank/DDBJ databases">
        <authorList>
            <person name="Bruccoleri R.E."/>
            <person name="Oakeley E.J."/>
            <person name="Faust A.-M."/>
            <person name="Dessus-Babus S."/>
            <person name="Altorfer M."/>
            <person name="Burckhardt D."/>
            <person name="Oertli M."/>
            <person name="Naumann U."/>
            <person name="Petersen F."/>
            <person name="Wong J."/>
        </authorList>
    </citation>
    <scope>NUCLEOTIDE SEQUENCE</scope>
    <source>
        <strain evidence="2">GSM-AAB239-AS_SAM_17_03QT</strain>
        <tissue evidence="2">Leaf</tissue>
    </source>
</reference>
<accession>A0AAX6G235</accession>
<feature type="compositionally biased region" description="Basic residues" evidence="1">
    <location>
        <begin position="1"/>
        <end position="21"/>
    </location>
</feature>
<feature type="region of interest" description="Disordered" evidence="1">
    <location>
        <begin position="1"/>
        <end position="28"/>
    </location>
</feature>
<dbReference type="GO" id="GO:0016301">
    <property type="term" value="F:kinase activity"/>
    <property type="evidence" value="ECO:0007669"/>
    <property type="project" value="UniProtKB-KW"/>
</dbReference>
<gene>
    <name evidence="2" type="ORF">M6B38_387395</name>
</gene>